<accession>A0A8X6L5L3</accession>
<protein>
    <submittedName>
        <fullName evidence="2">Uncharacterized protein</fullName>
    </submittedName>
</protein>
<gene>
    <name evidence="2" type="ORF">TNCT_192811</name>
</gene>
<organism evidence="2 3">
    <name type="scientific">Trichonephila clavata</name>
    <name type="common">Joro spider</name>
    <name type="synonym">Nephila clavata</name>
    <dbReference type="NCBI Taxonomy" id="2740835"/>
    <lineage>
        <taxon>Eukaryota</taxon>
        <taxon>Metazoa</taxon>
        <taxon>Ecdysozoa</taxon>
        <taxon>Arthropoda</taxon>
        <taxon>Chelicerata</taxon>
        <taxon>Arachnida</taxon>
        <taxon>Araneae</taxon>
        <taxon>Araneomorphae</taxon>
        <taxon>Entelegynae</taxon>
        <taxon>Araneoidea</taxon>
        <taxon>Nephilidae</taxon>
        <taxon>Trichonephila</taxon>
    </lineage>
</organism>
<dbReference type="AlphaFoldDB" id="A0A8X6L5L3"/>
<name>A0A8X6L5L3_TRICU</name>
<evidence type="ECO:0000313" key="3">
    <source>
        <dbReference type="Proteomes" id="UP000887116"/>
    </source>
</evidence>
<reference evidence="2" key="1">
    <citation type="submission" date="2020-07" db="EMBL/GenBank/DDBJ databases">
        <title>Multicomponent nature underlies the extraordinary mechanical properties of spider dragline silk.</title>
        <authorList>
            <person name="Kono N."/>
            <person name="Nakamura H."/>
            <person name="Mori M."/>
            <person name="Yoshida Y."/>
            <person name="Ohtoshi R."/>
            <person name="Malay A.D."/>
            <person name="Moran D.A.P."/>
            <person name="Tomita M."/>
            <person name="Numata K."/>
            <person name="Arakawa K."/>
        </authorList>
    </citation>
    <scope>NUCLEOTIDE SEQUENCE</scope>
</reference>
<proteinExistence type="predicted"/>
<dbReference type="Proteomes" id="UP000887116">
    <property type="component" value="Unassembled WGS sequence"/>
</dbReference>
<evidence type="ECO:0000256" key="1">
    <source>
        <dbReference type="SAM" id="MobiDB-lite"/>
    </source>
</evidence>
<comment type="caution">
    <text evidence="2">The sequence shown here is derived from an EMBL/GenBank/DDBJ whole genome shotgun (WGS) entry which is preliminary data.</text>
</comment>
<sequence length="88" mass="10044">MCTHIFDPVRKFTDCIWIKLAKLRYLKHMAESDWASLLNECADDVRLNSRSNNSACSPDTCFTESSKSSSRNKQKPIIRNAANSKNFS</sequence>
<keyword evidence="3" id="KW-1185">Reference proteome</keyword>
<dbReference type="EMBL" id="BMAO01014645">
    <property type="protein sequence ID" value="GFQ96226.1"/>
    <property type="molecule type" value="Genomic_DNA"/>
</dbReference>
<evidence type="ECO:0000313" key="2">
    <source>
        <dbReference type="EMBL" id="GFQ96226.1"/>
    </source>
</evidence>
<feature type="compositionally biased region" description="Polar residues" evidence="1">
    <location>
        <begin position="51"/>
        <end position="69"/>
    </location>
</feature>
<feature type="region of interest" description="Disordered" evidence="1">
    <location>
        <begin position="51"/>
        <end position="88"/>
    </location>
</feature>